<dbReference type="PANTHER" id="PTHR37610">
    <property type="entry name" value="CCHC-TYPE DOMAIN-CONTAINING PROTEIN"/>
    <property type="match status" value="1"/>
</dbReference>
<accession>A0A392W5Q6</accession>
<keyword evidence="2" id="KW-0418">Kinase</keyword>
<evidence type="ECO:0000259" key="1">
    <source>
        <dbReference type="Pfam" id="PF14244"/>
    </source>
</evidence>
<name>A0A392W5Q6_9FABA</name>
<feature type="domain" description="Retrotransposon Copia-like N-terminal" evidence="1">
    <location>
        <begin position="12"/>
        <end position="55"/>
    </location>
</feature>
<comment type="caution">
    <text evidence="2">The sequence shown here is derived from an EMBL/GenBank/DDBJ whole genome shotgun (WGS) entry which is preliminary data.</text>
</comment>
<protein>
    <submittedName>
        <fullName evidence="2">Receptor-like serine/threonine kinase</fullName>
    </submittedName>
</protein>
<dbReference type="GO" id="GO:0016301">
    <property type="term" value="F:kinase activity"/>
    <property type="evidence" value="ECO:0007669"/>
    <property type="project" value="UniProtKB-KW"/>
</dbReference>
<keyword evidence="3" id="KW-1185">Reference proteome</keyword>
<organism evidence="2 3">
    <name type="scientific">Trifolium medium</name>
    <dbReference type="NCBI Taxonomy" id="97028"/>
    <lineage>
        <taxon>Eukaryota</taxon>
        <taxon>Viridiplantae</taxon>
        <taxon>Streptophyta</taxon>
        <taxon>Embryophyta</taxon>
        <taxon>Tracheophyta</taxon>
        <taxon>Spermatophyta</taxon>
        <taxon>Magnoliopsida</taxon>
        <taxon>eudicotyledons</taxon>
        <taxon>Gunneridae</taxon>
        <taxon>Pentapetalae</taxon>
        <taxon>rosids</taxon>
        <taxon>fabids</taxon>
        <taxon>Fabales</taxon>
        <taxon>Fabaceae</taxon>
        <taxon>Papilionoideae</taxon>
        <taxon>50 kb inversion clade</taxon>
        <taxon>NPAAA clade</taxon>
        <taxon>Hologalegina</taxon>
        <taxon>IRL clade</taxon>
        <taxon>Trifolieae</taxon>
        <taxon>Trifolium</taxon>
    </lineage>
</organism>
<dbReference type="AlphaFoldDB" id="A0A392W5Q6"/>
<keyword evidence="2" id="KW-0675">Receptor</keyword>
<dbReference type="Pfam" id="PF14244">
    <property type="entry name" value="Retrotran_gag_3"/>
    <property type="match status" value="1"/>
</dbReference>
<feature type="non-terminal residue" evidence="2">
    <location>
        <position position="56"/>
    </location>
</feature>
<keyword evidence="2" id="KW-0808">Transferase</keyword>
<sequence length="56" mass="6455">MEDQQQNPFFIHHSDHLGLVLVSHLLTEENYPSWHHAMTIALRAKNKFGFVDGSIP</sequence>
<dbReference type="Proteomes" id="UP000265520">
    <property type="component" value="Unassembled WGS sequence"/>
</dbReference>
<dbReference type="InterPro" id="IPR029472">
    <property type="entry name" value="Copia-like_N"/>
</dbReference>
<evidence type="ECO:0000313" key="2">
    <source>
        <dbReference type="EMBL" id="MCI95667.1"/>
    </source>
</evidence>
<dbReference type="PANTHER" id="PTHR37610:SF97">
    <property type="entry name" value="RETROTRANSPOSON GAG DOMAIN-CONTAINING PROTEIN"/>
    <property type="match status" value="1"/>
</dbReference>
<dbReference type="EMBL" id="LXQA011393607">
    <property type="protein sequence ID" value="MCI95667.1"/>
    <property type="molecule type" value="Genomic_DNA"/>
</dbReference>
<reference evidence="2 3" key="1">
    <citation type="journal article" date="2018" name="Front. Plant Sci.">
        <title>Red Clover (Trifolium pratense) and Zigzag Clover (T. medium) - A Picture of Genomic Similarities and Differences.</title>
        <authorList>
            <person name="Dluhosova J."/>
            <person name="Istvanek J."/>
            <person name="Nedelnik J."/>
            <person name="Repkova J."/>
        </authorList>
    </citation>
    <scope>NUCLEOTIDE SEQUENCE [LARGE SCALE GENOMIC DNA]</scope>
    <source>
        <strain evidence="3">cv. 10/8</strain>
        <tissue evidence="2">Leaf</tissue>
    </source>
</reference>
<evidence type="ECO:0000313" key="3">
    <source>
        <dbReference type="Proteomes" id="UP000265520"/>
    </source>
</evidence>
<proteinExistence type="predicted"/>